<protein>
    <submittedName>
        <fullName evidence="2">Uncharacterized protein</fullName>
    </submittedName>
</protein>
<comment type="caution">
    <text evidence="2">The sequence shown here is derived from an EMBL/GenBank/DDBJ whole genome shotgun (WGS) entry which is preliminary data.</text>
</comment>
<feature type="compositionally biased region" description="Pro residues" evidence="1">
    <location>
        <begin position="115"/>
        <end position="127"/>
    </location>
</feature>
<gene>
    <name evidence="2" type="ORF">PCANC_12770</name>
</gene>
<evidence type="ECO:0000313" key="3">
    <source>
        <dbReference type="Proteomes" id="UP000235388"/>
    </source>
</evidence>
<feature type="region of interest" description="Disordered" evidence="1">
    <location>
        <begin position="37"/>
        <end position="65"/>
    </location>
</feature>
<evidence type="ECO:0000313" key="2">
    <source>
        <dbReference type="EMBL" id="PLW20385.1"/>
    </source>
</evidence>
<feature type="compositionally biased region" description="Low complexity" evidence="1">
    <location>
        <begin position="45"/>
        <end position="62"/>
    </location>
</feature>
<name>A0A2N5T4H0_9BASI</name>
<reference evidence="2 3" key="1">
    <citation type="submission" date="2017-11" db="EMBL/GenBank/DDBJ databases">
        <title>De novo assembly and phasing of dikaryotic genomes from two isolates of Puccinia coronata f. sp. avenae, the causal agent of oat crown rust.</title>
        <authorList>
            <person name="Miller M.E."/>
            <person name="Zhang Y."/>
            <person name="Omidvar V."/>
            <person name="Sperschneider J."/>
            <person name="Schwessinger B."/>
            <person name="Raley C."/>
            <person name="Palmer J.M."/>
            <person name="Garnica D."/>
            <person name="Upadhyaya N."/>
            <person name="Rathjen J."/>
            <person name="Taylor J.M."/>
            <person name="Park R.F."/>
            <person name="Dodds P.N."/>
            <person name="Hirsch C.D."/>
            <person name="Kianian S.F."/>
            <person name="Figueroa M."/>
        </authorList>
    </citation>
    <scope>NUCLEOTIDE SEQUENCE [LARGE SCALE GENOMIC DNA]</scope>
    <source>
        <strain evidence="2">12NC29</strain>
    </source>
</reference>
<evidence type="ECO:0000256" key="1">
    <source>
        <dbReference type="SAM" id="MobiDB-lite"/>
    </source>
</evidence>
<accession>A0A2N5T4H0</accession>
<proteinExistence type="predicted"/>
<dbReference type="AlphaFoldDB" id="A0A2N5T4H0"/>
<keyword evidence="3" id="KW-1185">Reference proteome</keyword>
<dbReference type="Proteomes" id="UP000235388">
    <property type="component" value="Unassembled WGS sequence"/>
</dbReference>
<feature type="region of interest" description="Disordered" evidence="1">
    <location>
        <begin position="107"/>
        <end position="184"/>
    </location>
</feature>
<organism evidence="2 3">
    <name type="scientific">Puccinia coronata f. sp. avenae</name>
    <dbReference type="NCBI Taxonomy" id="200324"/>
    <lineage>
        <taxon>Eukaryota</taxon>
        <taxon>Fungi</taxon>
        <taxon>Dikarya</taxon>
        <taxon>Basidiomycota</taxon>
        <taxon>Pucciniomycotina</taxon>
        <taxon>Pucciniomycetes</taxon>
        <taxon>Pucciniales</taxon>
        <taxon>Pucciniaceae</taxon>
        <taxon>Puccinia</taxon>
    </lineage>
</organism>
<sequence>MWCNSGCQLGRVTDGQPEPDWVRAGFGHGFVRKTRSRTNPFKQLAGSGQSRAARRAQPPGGSNRVVQSRSCLLAPEQTQLLKYPAALKAQVPRRPQVPRRRVNNFQLANVMEPQSSPPARPPTPAPAPGSDADILVDDSVSNAPATRPVSVAATSAMTDSQETEESSSVATSKKRKLTSQTELQKRFAITAKHSLQEHHQPEQRT</sequence>
<dbReference type="EMBL" id="PGCJ01000798">
    <property type="protein sequence ID" value="PLW20385.1"/>
    <property type="molecule type" value="Genomic_DNA"/>
</dbReference>
<feature type="compositionally biased region" description="Polar residues" evidence="1">
    <location>
        <begin position="152"/>
        <end position="171"/>
    </location>
</feature>